<dbReference type="InterPro" id="IPR008250">
    <property type="entry name" value="ATPase_P-typ_transduc_dom_A_sf"/>
</dbReference>
<organism evidence="1 4">
    <name type="scientific">Adineta steineri</name>
    <dbReference type="NCBI Taxonomy" id="433720"/>
    <lineage>
        <taxon>Eukaryota</taxon>
        <taxon>Metazoa</taxon>
        <taxon>Spiralia</taxon>
        <taxon>Gnathifera</taxon>
        <taxon>Rotifera</taxon>
        <taxon>Eurotatoria</taxon>
        <taxon>Bdelloidea</taxon>
        <taxon>Adinetida</taxon>
        <taxon>Adinetidae</taxon>
        <taxon>Adineta</taxon>
    </lineage>
</organism>
<dbReference type="SUPFAM" id="SSF81653">
    <property type="entry name" value="Calcium ATPase, transduction domain A"/>
    <property type="match status" value="1"/>
</dbReference>
<dbReference type="AlphaFoldDB" id="A0A814ILR0"/>
<evidence type="ECO:0000313" key="1">
    <source>
        <dbReference type="EMBL" id="CAF1025884.1"/>
    </source>
</evidence>
<evidence type="ECO:0000313" key="4">
    <source>
        <dbReference type="Proteomes" id="UP000663877"/>
    </source>
</evidence>
<dbReference type="Proteomes" id="UP000663877">
    <property type="component" value="Unassembled WGS sequence"/>
</dbReference>
<protein>
    <submittedName>
        <fullName evidence="1">Uncharacterized protein</fullName>
    </submittedName>
</protein>
<gene>
    <name evidence="1" type="ORF">BJG266_LOCUS17256</name>
    <name evidence="2" type="ORF">QVE165_LOCUS36946</name>
</gene>
<comment type="caution">
    <text evidence="1">The sequence shown here is derived from an EMBL/GenBank/DDBJ whole genome shotgun (WGS) entry which is preliminary data.</text>
</comment>
<dbReference type="EMBL" id="CAJNOM010000377">
    <property type="protein sequence ID" value="CAF1403568.1"/>
    <property type="molecule type" value="Genomic_DNA"/>
</dbReference>
<name>A0A814ILR0_9BILA</name>
<dbReference type="OrthoDB" id="116380at2759"/>
<evidence type="ECO:0000313" key="2">
    <source>
        <dbReference type="EMBL" id="CAF1403568.1"/>
    </source>
</evidence>
<keyword evidence="3" id="KW-1185">Reference proteome</keyword>
<accession>A0A814ILR0</accession>
<evidence type="ECO:0000313" key="3">
    <source>
        <dbReference type="Proteomes" id="UP000663832"/>
    </source>
</evidence>
<reference evidence="1" key="1">
    <citation type="submission" date="2021-02" db="EMBL/GenBank/DDBJ databases">
        <authorList>
            <person name="Nowell W R."/>
        </authorList>
    </citation>
    <scope>NUCLEOTIDE SEQUENCE</scope>
</reference>
<dbReference type="Gene3D" id="2.70.150.10">
    <property type="entry name" value="Calcium-transporting ATPase, cytoplasmic transduction domain A"/>
    <property type="match status" value="1"/>
</dbReference>
<dbReference type="EMBL" id="CAJNOI010000083">
    <property type="protein sequence ID" value="CAF1025884.1"/>
    <property type="molecule type" value="Genomic_DNA"/>
</dbReference>
<dbReference type="Proteomes" id="UP000663832">
    <property type="component" value="Unassembled WGS sequence"/>
</dbReference>
<sequence>MFNILILFFKWKPKTDEYVAGGDYSSMFGLIRDQIKELMDVCDAELIEKLHSPDYNDINGILEKLKVDKTKGRGDGLRHKNEKYDIALWSGTQVKKGNCQMVVLCVGLNTKLGQIITLLDTFFAS</sequence>
<proteinExistence type="predicted"/>